<sequence>MTAPATVLVVGEALVDVVRRLDGTVEEHPGGSPANVAVTLGRLGRPVHLLTCLGDDDRGRRVHDWLGASHVDVVGGLGAGTRTSSATATLDATGAASYVFAIDWHVDTAGVPTADLVHTGSIAAVLQPGADQVAAWLHEAKVGATVTYDPNVRPSLMTDHADALARIERLVALADVVKVSDEDLAWLHPELDPAAAAALWLTRGPALVVVTAGGEGALALTAAHGVQITAPRVVVADTVGAGDTFMGALIDGLVTLGAVGPEGRQVVADLDEPGLTALVERCAAAAAITVTRSGANPPTAAELDAWVAERG</sequence>
<dbReference type="InterPro" id="IPR011611">
    <property type="entry name" value="PfkB_dom"/>
</dbReference>
<proteinExistence type="inferred from homology"/>
<dbReference type="GO" id="GO:0005524">
    <property type="term" value="F:ATP binding"/>
    <property type="evidence" value="ECO:0007669"/>
    <property type="project" value="UniProtKB-KW"/>
</dbReference>
<keyword evidence="3" id="KW-0547">Nucleotide-binding</keyword>
<evidence type="ECO:0000256" key="6">
    <source>
        <dbReference type="RuleBase" id="RU003704"/>
    </source>
</evidence>
<accession>A0A512PGK0</accession>
<dbReference type="PRINTS" id="PR00990">
    <property type="entry name" value="RIBOKINASE"/>
</dbReference>
<keyword evidence="5" id="KW-0067">ATP-binding</keyword>
<evidence type="ECO:0000259" key="7">
    <source>
        <dbReference type="Pfam" id="PF00294"/>
    </source>
</evidence>
<dbReference type="InterPro" id="IPR002173">
    <property type="entry name" value="Carboh/pur_kinase_PfkB_CS"/>
</dbReference>
<organism evidence="8 9">
    <name type="scientific">Cellulomonas soli</name>
    <dbReference type="NCBI Taxonomy" id="931535"/>
    <lineage>
        <taxon>Bacteria</taxon>
        <taxon>Bacillati</taxon>
        <taxon>Actinomycetota</taxon>
        <taxon>Actinomycetes</taxon>
        <taxon>Micrococcales</taxon>
        <taxon>Cellulomonadaceae</taxon>
        <taxon>Cellulomonas</taxon>
    </lineage>
</organism>
<dbReference type="Gene3D" id="3.40.1190.20">
    <property type="match status" value="1"/>
</dbReference>
<dbReference type="Proteomes" id="UP000321798">
    <property type="component" value="Unassembled WGS sequence"/>
</dbReference>
<dbReference type="PANTHER" id="PTHR43085">
    <property type="entry name" value="HEXOKINASE FAMILY MEMBER"/>
    <property type="match status" value="1"/>
</dbReference>
<dbReference type="InterPro" id="IPR029056">
    <property type="entry name" value="Ribokinase-like"/>
</dbReference>
<evidence type="ECO:0000256" key="2">
    <source>
        <dbReference type="ARBA" id="ARBA00022679"/>
    </source>
</evidence>
<protein>
    <submittedName>
        <fullName evidence="8">Fructokinase</fullName>
    </submittedName>
</protein>
<dbReference type="OrthoDB" id="9795789at2"/>
<comment type="caution">
    <text evidence="8">The sequence shown here is derived from an EMBL/GenBank/DDBJ whole genome shotgun (WGS) entry which is preliminary data.</text>
</comment>
<dbReference type="GO" id="GO:0006000">
    <property type="term" value="P:fructose metabolic process"/>
    <property type="evidence" value="ECO:0007669"/>
    <property type="project" value="UniProtKB-ARBA"/>
</dbReference>
<dbReference type="EMBL" id="BKAL01000011">
    <property type="protein sequence ID" value="GEP70328.1"/>
    <property type="molecule type" value="Genomic_DNA"/>
</dbReference>
<evidence type="ECO:0000313" key="8">
    <source>
        <dbReference type="EMBL" id="GEP70328.1"/>
    </source>
</evidence>
<dbReference type="Pfam" id="PF00294">
    <property type="entry name" value="PfkB"/>
    <property type="match status" value="1"/>
</dbReference>
<evidence type="ECO:0000256" key="5">
    <source>
        <dbReference type="ARBA" id="ARBA00022840"/>
    </source>
</evidence>
<comment type="similarity">
    <text evidence="1 6">Belongs to the carbohydrate kinase PfkB family.</text>
</comment>
<dbReference type="InterPro" id="IPR002139">
    <property type="entry name" value="Ribo/fructo_kinase"/>
</dbReference>
<dbReference type="SUPFAM" id="SSF53613">
    <property type="entry name" value="Ribokinase-like"/>
    <property type="match status" value="1"/>
</dbReference>
<keyword evidence="4 6" id="KW-0418">Kinase</keyword>
<keyword evidence="2 6" id="KW-0808">Transferase</keyword>
<dbReference type="PANTHER" id="PTHR43085:SF1">
    <property type="entry name" value="PSEUDOURIDINE KINASE-RELATED"/>
    <property type="match status" value="1"/>
</dbReference>
<gene>
    <name evidence="8" type="ORF">CSO01_30430</name>
</gene>
<dbReference type="AlphaFoldDB" id="A0A512PGK0"/>
<evidence type="ECO:0000256" key="4">
    <source>
        <dbReference type="ARBA" id="ARBA00022777"/>
    </source>
</evidence>
<keyword evidence="9" id="KW-1185">Reference proteome</keyword>
<dbReference type="PROSITE" id="PS00584">
    <property type="entry name" value="PFKB_KINASES_2"/>
    <property type="match status" value="1"/>
</dbReference>
<dbReference type="GO" id="GO:0008865">
    <property type="term" value="F:fructokinase activity"/>
    <property type="evidence" value="ECO:0007669"/>
    <property type="project" value="UniProtKB-ARBA"/>
</dbReference>
<dbReference type="RefSeq" id="WP_146954098.1">
    <property type="nucleotide sequence ID" value="NZ_BAABBJ010000014.1"/>
</dbReference>
<dbReference type="InterPro" id="IPR050306">
    <property type="entry name" value="PfkB_Carbo_kinase"/>
</dbReference>
<name>A0A512PGK0_9CELL</name>
<reference evidence="8 9" key="1">
    <citation type="submission" date="2019-07" db="EMBL/GenBank/DDBJ databases">
        <title>Whole genome shotgun sequence of Cellulomonas soli NBRC 109434.</title>
        <authorList>
            <person name="Hosoyama A."/>
            <person name="Uohara A."/>
            <person name="Ohji S."/>
            <person name="Ichikawa N."/>
        </authorList>
    </citation>
    <scope>NUCLEOTIDE SEQUENCE [LARGE SCALE GENOMIC DNA]</scope>
    <source>
        <strain evidence="8 9">NBRC 109434</strain>
    </source>
</reference>
<evidence type="ECO:0000256" key="3">
    <source>
        <dbReference type="ARBA" id="ARBA00022741"/>
    </source>
</evidence>
<evidence type="ECO:0000313" key="9">
    <source>
        <dbReference type="Proteomes" id="UP000321798"/>
    </source>
</evidence>
<evidence type="ECO:0000256" key="1">
    <source>
        <dbReference type="ARBA" id="ARBA00010688"/>
    </source>
</evidence>
<feature type="domain" description="Carbohydrate kinase PfkB" evidence="7">
    <location>
        <begin position="6"/>
        <end position="298"/>
    </location>
</feature>
<dbReference type="PROSITE" id="PS00583">
    <property type="entry name" value="PFKB_KINASES_1"/>
    <property type="match status" value="1"/>
</dbReference>
<dbReference type="CDD" id="cd01167">
    <property type="entry name" value="bac_FRK"/>
    <property type="match status" value="1"/>
</dbReference>